<dbReference type="PANTHER" id="PTHR41786:SF1">
    <property type="entry name" value="6-HYDROXYMETHYLPTERIN DIPHOSPHOKINASE MPTE-LIKE DOMAIN-CONTAINING PROTEIN"/>
    <property type="match status" value="1"/>
</dbReference>
<dbReference type="KEGG" id="surl:BI350_13860"/>
<name>A0A1D8JIG6_9BACL</name>
<dbReference type="InterPro" id="IPR029063">
    <property type="entry name" value="SAM-dependent_MTases_sf"/>
</dbReference>
<dbReference type="SUPFAM" id="SSF53335">
    <property type="entry name" value="S-adenosyl-L-methionine-dependent methyltransferases"/>
    <property type="match status" value="1"/>
</dbReference>
<dbReference type="EMBL" id="CP017560">
    <property type="protein sequence ID" value="AOV08510.1"/>
    <property type="molecule type" value="Genomic_DNA"/>
</dbReference>
<dbReference type="PANTHER" id="PTHR41786">
    <property type="entry name" value="MOTILITY ACCESSORY FACTOR MAF"/>
    <property type="match status" value="1"/>
</dbReference>
<evidence type="ECO:0000313" key="3">
    <source>
        <dbReference type="Proteomes" id="UP000185746"/>
    </source>
</evidence>
<accession>A0A1D8JIG6</accession>
<keyword evidence="3" id="KW-1185">Reference proteome</keyword>
<proteinExistence type="predicted"/>
<dbReference type="Proteomes" id="UP000185746">
    <property type="component" value="Chromosome"/>
</dbReference>
<protein>
    <recommendedName>
        <fullName evidence="1">6-hydroxymethylpterin diphosphokinase MptE-like domain-containing protein</fullName>
    </recommendedName>
</protein>
<dbReference type="AlphaFoldDB" id="A0A1D8JIG6"/>
<feature type="domain" description="6-hydroxymethylpterin diphosphokinase MptE-like" evidence="1">
    <location>
        <begin position="171"/>
        <end position="337"/>
    </location>
</feature>
<sequence length="420" mass="47398">MTFTIIETKTVPTIQVLSNSRRMILHSKYNPLKEVNIWCDKEADEIKEDEEIIVIGLGAGYHIQQLANRYPTHKITVIEFNDPFFKWFKQSPFNASLSQNDAISMKQFSALSPTEKNQIFSSISLTNLLIHKSGLDLLPTEFEGVKIALEDIILQKNSLRKQLGNLHSNFEKNNALNDKSICDLKNLYSGKPIILVSAGPSLDKQLPLLKKIHDEKHFVIGAVGTAVKPLIKAKITPDFFMIIDPNEATFGQLTNVSLPETPLYYLSTAYHDTVMLHTGPKRIVYQRGYEAAETQANATNSPLIQTGGSVATTLLDLMVYLGGENIALIGQDLAYTDGKSHANAAYAQINIQGAQKTINYFRTGKVETNRNLSLYRKWFERYAKQHHGLQLYNCTEGGAYIEHWQHISLKDFYNNYNDPK</sequence>
<dbReference type="InterPro" id="IPR002826">
    <property type="entry name" value="MptE-like"/>
</dbReference>
<reference evidence="2 3" key="1">
    <citation type="submission" date="2016-09" db="EMBL/GenBank/DDBJ databases">
        <title>Complete genome sequence of the Lysinibacillus sphaericus LMG 22257, a specie of Bacillus with ureolytic activity that can effectively biodeposit calcium carbonate.</title>
        <authorList>
            <person name="Yan W."/>
        </authorList>
    </citation>
    <scope>NUCLEOTIDE SEQUENCE [LARGE SCALE GENOMIC DNA]</scope>
    <source>
        <strain evidence="2 3">LMG 22257</strain>
    </source>
</reference>
<evidence type="ECO:0000313" key="2">
    <source>
        <dbReference type="EMBL" id="AOV08510.1"/>
    </source>
</evidence>
<evidence type="ECO:0000259" key="1">
    <source>
        <dbReference type="Pfam" id="PF01973"/>
    </source>
</evidence>
<dbReference type="Pfam" id="PF01973">
    <property type="entry name" value="MptE-like"/>
    <property type="match status" value="1"/>
</dbReference>
<gene>
    <name evidence="2" type="ORF">BI350_13860</name>
</gene>
<organism evidence="2 3">
    <name type="scientific">Sporosarcina ureilytica</name>
    <dbReference type="NCBI Taxonomy" id="298596"/>
    <lineage>
        <taxon>Bacteria</taxon>
        <taxon>Bacillati</taxon>
        <taxon>Bacillota</taxon>
        <taxon>Bacilli</taxon>
        <taxon>Bacillales</taxon>
        <taxon>Caryophanaceae</taxon>
        <taxon>Sporosarcina</taxon>
    </lineage>
</organism>
<dbReference type="RefSeq" id="WP_075528676.1">
    <property type="nucleotide sequence ID" value="NZ_CP017560.1"/>
</dbReference>